<reference evidence="9 10" key="1">
    <citation type="journal article" date="2019" name="Int. J. Syst. Evol. Microbiol.">
        <title>The Global Catalogue of Microorganisms (GCM) 10K type strain sequencing project: providing services to taxonomists for standard genome sequencing and annotation.</title>
        <authorList>
            <consortium name="The Broad Institute Genomics Platform"/>
            <consortium name="The Broad Institute Genome Sequencing Center for Infectious Disease"/>
            <person name="Wu L."/>
            <person name="Ma J."/>
        </authorList>
    </citation>
    <scope>NUCLEOTIDE SEQUENCE [LARGE SCALE GENOMIC DNA]</scope>
    <source>
        <strain evidence="9 10">JCM 15575</strain>
    </source>
</reference>
<dbReference type="PANTHER" id="PTHR14969:SF62">
    <property type="entry name" value="DECAPRENYLPHOSPHORYL-5-PHOSPHORIBOSE PHOSPHATASE RV3807C-RELATED"/>
    <property type="match status" value="1"/>
</dbReference>
<sequence>MTTVDSARAENLNRPLLFGVGALLLLAAAGLGTLIYFRTETFDVDVWWNGILAANDVPFLDTFSYVMNFIGAGWFGVFAVPIVATVALLLLKRPWSAAFFIVAEVAAAGVVQVLKHVFGRARPEEIIVISDFGSFPSGHVANAATLATAAFILFPRLVIALVGVAYILLMALSRTVLHAHWLTDTIGGALIGIGVVLIVAGIFAPKLIQERPSRQKTVESAPAPPQ</sequence>
<keyword evidence="2" id="KW-1003">Cell membrane</keyword>
<dbReference type="Proteomes" id="UP001500596">
    <property type="component" value="Unassembled WGS sequence"/>
</dbReference>
<dbReference type="PANTHER" id="PTHR14969">
    <property type="entry name" value="SPHINGOSINE-1-PHOSPHATE PHOSPHOHYDROLASE"/>
    <property type="match status" value="1"/>
</dbReference>
<dbReference type="SMART" id="SM00014">
    <property type="entry name" value="acidPPc"/>
    <property type="match status" value="1"/>
</dbReference>
<comment type="subcellular location">
    <subcellularLocation>
        <location evidence="1">Cell membrane</location>
        <topology evidence="1">Multi-pass membrane protein</topology>
    </subcellularLocation>
</comment>
<comment type="caution">
    <text evidence="9">The sequence shown here is derived from an EMBL/GenBank/DDBJ whole genome shotgun (WGS) entry which is preliminary data.</text>
</comment>
<dbReference type="SUPFAM" id="SSF48317">
    <property type="entry name" value="Acid phosphatase/Vanadium-dependent haloperoxidase"/>
    <property type="match status" value="1"/>
</dbReference>
<dbReference type="RefSeq" id="WP_344055381.1">
    <property type="nucleotide sequence ID" value="NZ_BAAAPK010000001.1"/>
</dbReference>
<dbReference type="Gene3D" id="1.20.144.10">
    <property type="entry name" value="Phosphatidic acid phosphatase type 2/haloperoxidase"/>
    <property type="match status" value="2"/>
</dbReference>
<organism evidence="9 10">
    <name type="scientific">Microbacterium lacus</name>
    <dbReference type="NCBI Taxonomy" id="415217"/>
    <lineage>
        <taxon>Bacteria</taxon>
        <taxon>Bacillati</taxon>
        <taxon>Actinomycetota</taxon>
        <taxon>Actinomycetes</taxon>
        <taxon>Micrococcales</taxon>
        <taxon>Microbacteriaceae</taxon>
        <taxon>Microbacterium</taxon>
    </lineage>
</organism>
<dbReference type="InterPro" id="IPR000326">
    <property type="entry name" value="PAP2/HPO"/>
</dbReference>
<proteinExistence type="predicted"/>
<evidence type="ECO:0000313" key="10">
    <source>
        <dbReference type="Proteomes" id="UP001500596"/>
    </source>
</evidence>
<accession>A0ABN2H3J9</accession>
<dbReference type="EMBL" id="BAAAPK010000001">
    <property type="protein sequence ID" value="GAA1681424.1"/>
    <property type="molecule type" value="Genomic_DNA"/>
</dbReference>
<keyword evidence="10" id="KW-1185">Reference proteome</keyword>
<keyword evidence="3 7" id="KW-0812">Transmembrane</keyword>
<protein>
    <recommendedName>
        <fullName evidence="8">Phosphatidic acid phosphatase type 2/haloperoxidase domain-containing protein</fullName>
    </recommendedName>
</protein>
<evidence type="ECO:0000256" key="5">
    <source>
        <dbReference type="ARBA" id="ARBA00022989"/>
    </source>
</evidence>
<feature type="transmembrane region" description="Helical" evidence="7">
    <location>
        <begin position="65"/>
        <end position="90"/>
    </location>
</feature>
<evidence type="ECO:0000256" key="2">
    <source>
        <dbReference type="ARBA" id="ARBA00022475"/>
    </source>
</evidence>
<dbReference type="Pfam" id="PF01569">
    <property type="entry name" value="PAP2"/>
    <property type="match status" value="1"/>
</dbReference>
<keyword evidence="6 7" id="KW-0472">Membrane</keyword>
<gene>
    <name evidence="9" type="ORF">GCM10009807_26710</name>
</gene>
<evidence type="ECO:0000256" key="6">
    <source>
        <dbReference type="ARBA" id="ARBA00023136"/>
    </source>
</evidence>
<name>A0ABN2H3J9_9MICO</name>
<evidence type="ECO:0000256" key="4">
    <source>
        <dbReference type="ARBA" id="ARBA00022801"/>
    </source>
</evidence>
<evidence type="ECO:0000313" key="9">
    <source>
        <dbReference type="EMBL" id="GAA1681424.1"/>
    </source>
</evidence>
<feature type="domain" description="Phosphatidic acid phosphatase type 2/haloperoxidase" evidence="8">
    <location>
        <begin position="97"/>
        <end position="200"/>
    </location>
</feature>
<feature type="transmembrane region" description="Helical" evidence="7">
    <location>
        <begin position="16"/>
        <end position="37"/>
    </location>
</feature>
<evidence type="ECO:0000256" key="1">
    <source>
        <dbReference type="ARBA" id="ARBA00004651"/>
    </source>
</evidence>
<keyword evidence="5 7" id="KW-1133">Transmembrane helix</keyword>
<feature type="transmembrane region" description="Helical" evidence="7">
    <location>
        <begin position="181"/>
        <end position="204"/>
    </location>
</feature>
<evidence type="ECO:0000256" key="7">
    <source>
        <dbReference type="SAM" id="Phobius"/>
    </source>
</evidence>
<dbReference type="InterPro" id="IPR036938">
    <property type="entry name" value="PAP2/HPO_sf"/>
</dbReference>
<feature type="transmembrane region" description="Helical" evidence="7">
    <location>
        <begin position="143"/>
        <end position="169"/>
    </location>
</feature>
<evidence type="ECO:0000259" key="8">
    <source>
        <dbReference type="SMART" id="SM00014"/>
    </source>
</evidence>
<evidence type="ECO:0000256" key="3">
    <source>
        <dbReference type="ARBA" id="ARBA00022692"/>
    </source>
</evidence>
<keyword evidence="4" id="KW-0378">Hydrolase</keyword>